<evidence type="ECO:0000313" key="14">
    <source>
        <dbReference type="EMBL" id="KAG0146868.1"/>
    </source>
</evidence>
<dbReference type="GO" id="GO:0005778">
    <property type="term" value="C:peroxisomal membrane"/>
    <property type="evidence" value="ECO:0007669"/>
    <property type="project" value="UniProtKB-SubCell"/>
</dbReference>
<feature type="region of interest" description="Disordered" evidence="12">
    <location>
        <begin position="276"/>
        <end position="367"/>
    </location>
</feature>
<dbReference type="GO" id="GO:0016560">
    <property type="term" value="P:protein import into peroxisome matrix, docking"/>
    <property type="evidence" value="ECO:0007669"/>
    <property type="project" value="UniProtKB-UniRule"/>
</dbReference>
<dbReference type="OrthoDB" id="5549158at2759"/>
<evidence type="ECO:0000256" key="10">
    <source>
        <dbReference type="RuleBase" id="RU367032"/>
    </source>
</evidence>
<protein>
    <recommendedName>
        <fullName evidence="7 10">Peroxisomal membrane protein PEX14</fullName>
    </recommendedName>
    <alternativeName>
        <fullName evidence="8 10">Peroxin-14</fullName>
    </alternativeName>
</protein>
<keyword evidence="5 10" id="KW-0472">Membrane</keyword>
<evidence type="ECO:0000256" key="3">
    <source>
        <dbReference type="ARBA" id="ARBA00022927"/>
    </source>
</evidence>
<keyword evidence="11" id="KW-0175">Coiled coil</keyword>
<keyword evidence="3 10" id="KW-0653">Protein transport</keyword>
<dbReference type="AlphaFoldDB" id="A0A9P6NMQ1"/>
<evidence type="ECO:0000259" key="13">
    <source>
        <dbReference type="Pfam" id="PF04695"/>
    </source>
</evidence>
<sequence>MTGSITLREPLIYSAVSFLQDPAVSDAPLAKRLAFLESKGLSPSETDEALRRAASLRNTTPFGKVGQSGYYHSPHSQELSRDWRDWFIMSVIGGGFGCLAISLAKKFLLPALKPPTQSELEEAQARLEEKYDEAAKILEAIQTDTNAIKQDLEQQGQRLDESIKVVESAVDDCLAGETRRDEEIQKIESDVKQLKSTIIRMLEKNSESQTRMIIDLRNELKSLKSLLAARTPPPPTFNSTAANESHLPTSSSSTISRFGTNRPVGIPAWQLAATTSSINNSNPHHTDPSTSFTATASSPTQSIPNSSVPLDSTSEQKTNISISSTTNGVSRSKIPFDEDDDQDTNQGSDQNHGQEMNGNEQATNLIS</sequence>
<organism evidence="14 15">
    <name type="scientific">Cronartium quercuum f. sp. fusiforme G11</name>
    <dbReference type="NCBI Taxonomy" id="708437"/>
    <lineage>
        <taxon>Eukaryota</taxon>
        <taxon>Fungi</taxon>
        <taxon>Dikarya</taxon>
        <taxon>Basidiomycota</taxon>
        <taxon>Pucciniomycotina</taxon>
        <taxon>Pucciniomycetes</taxon>
        <taxon>Pucciniales</taxon>
        <taxon>Coleosporiaceae</taxon>
        <taxon>Cronartium</taxon>
    </lineage>
</organism>
<comment type="subcellular location">
    <subcellularLocation>
        <location evidence="9 10">Peroxisome membrane</location>
    </subcellularLocation>
</comment>
<evidence type="ECO:0000256" key="7">
    <source>
        <dbReference type="ARBA" id="ARBA00029502"/>
    </source>
</evidence>
<dbReference type="InterPro" id="IPR006785">
    <property type="entry name" value="Pex14_N"/>
</dbReference>
<evidence type="ECO:0000313" key="15">
    <source>
        <dbReference type="Proteomes" id="UP000886653"/>
    </source>
</evidence>
<keyword evidence="6 10" id="KW-0576">Peroxisome</keyword>
<dbReference type="GO" id="GO:0005102">
    <property type="term" value="F:signaling receptor binding"/>
    <property type="evidence" value="ECO:0007669"/>
    <property type="project" value="TreeGrafter"/>
</dbReference>
<keyword evidence="4" id="KW-0811">Translocation</keyword>
<accession>A0A9P6NMQ1</accession>
<feature type="compositionally biased region" description="Polar residues" evidence="12">
    <location>
        <begin position="237"/>
        <end position="248"/>
    </location>
</feature>
<name>A0A9P6NMQ1_9BASI</name>
<feature type="compositionally biased region" description="Polar residues" evidence="12">
    <location>
        <begin position="303"/>
        <end position="330"/>
    </location>
</feature>
<dbReference type="GO" id="GO:1990429">
    <property type="term" value="C:peroxisomal importomer complex"/>
    <property type="evidence" value="ECO:0007669"/>
    <property type="project" value="TreeGrafter"/>
</dbReference>
<evidence type="ECO:0000256" key="4">
    <source>
        <dbReference type="ARBA" id="ARBA00023010"/>
    </source>
</evidence>
<evidence type="ECO:0000256" key="5">
    <source>
        <dbReference type="ARBA" id="ARBA00023136"/>
    </source>
</evidence>
<proteinExistence type="inferred from homology"/>
<dbReference type="Pfam" id="PF04695">
    <property type="entry name" value="Pex14_N"/>
    <property type="match status" value="1"/>
</dbReference>
<feature type="compositionally biased region" description="Polar residues" evidence="12">
    <location>
        <begin position="344"/>
        <end position="367"/>
    </location>
</feature>
<comment type="function">
    <text evidence="10">Component of the PEX13-PEX14 docking complex, a translocon channel that specifically mediates the import of peroxisomal cargo proteins bound to PEX5 receptor. The PEX13-PEX14 docking complex forms a large import pore which can be opened to a diameter of about 9 nm. Mechanistically, PEX5 receptor along with cargo proteins associates with the PEX14 subunit of the PEX13-PEX14 docking complex in the cytosol, leading to the insertion of the receptor into the organelle membrane with the concomitant translocation of the cargo into the peroxisome matrix.</text>
</comment>
<evidence type="ECO:0000256" key="11">
    <source>
        <dbReference type="SAM" id="Coils"/>
    </source>
</evidence>
<reference evidence="14" key="1">
    <citation type="submission" date="2013-11" db="EMBL/GenBank/DDBJ databases">
        <title>Genome sequence of the fusiform rust pathogen reveals effectors for host alternation and coevolution with pine.</title>
        <authorList>
            <consortium name="DOE Joint Genome Institute"/>
            <person name="Smith K."/>
            <person name="Pendleton A."/>
            <person name="Kubisiak T."/>
            <person name="Anderson C."/>
            <person name="Salamov A."/>
            <person name="Aerts A."/>
            <person name="Riley R."/>
            <person name="Clum A."/>
            <person name="Lindquist E."/>
            <person name="Ence D."/>
            <person name="Campbell M."/>
            <person name="Kronenberg Z."/>
            <person name="Feau N."/>
            <person name="Dhillon B."/>
            <person name="Hamelin R."/>
            <person name="Burleigh J."/>
            <person name="Smith J."/>
            <person name="Yandell M."/>
            <person name="Nelson C."/>
            <person name="Grigoriev I."/>
            <person name="Davis J."/>
        </authorList>
    </citation>
    <scope>NUCLEOTIDE SEQUENCE</scope>
    <source>
        <strain evidence="14">G11</strain>
    </source>
</reference>
<feature type="domain" description="Peroxisome membrane anchor protein Pex14p N-terminal" evidence="13">
    <location>
        <begin position="8"/>
        <end position="52"/>
    </location>
</feature>
<evidence type="ECO:0000256" key="6">
    <source>
        <dbReference type="ARBA" id="ARBA00023140"/>
    </source>
</evidence>
<evidence type="ECO:0000256" key="12">
    <source>
        <dbReference type="SAM" id="MobiDB-lite"/>
    </source>
</evidence>
<comment type="caution">
    <text evidence="14">The sequence shown here is derived from an EMBL/GenBank/DDBJ whole genome shotgun (WGS) entry which is preliminary data.</text>
</comment>
<keyword evidence="15" id="KW-1185">Reference proteome</keyword>
<gene>
    <name evidence="14" type="ORF">CROQUDRAFT_656861</name>
</gene>
<dbReference type="PANTHER" id="PTHR23058">
    <property type="entry name" value="PEROXISOMAL MEMBRANE PROTEIN PEX14"/>
    <property type="match status" value="1"/>
</dbReference>
<keyword evidence="2 10" id="KW-0813">Transport</keyword>
<evidence type="ECO:0000256" key="1">
    <source>
        <dbReference type="ARBA" id="ARBA00005443"/>
    </source>
</evidence>
<evidence type="ECO:0000256" key="8">
    <source>
        <dbReference type="ARBA" id="ARBA00029691"/>
    </source>
</evidence>
<dbReference type="InterPro" id="IPR036388">
    <property type="entry name" value="WH-like_DNA-bd_sf"/>
</dbReference>
<feature type="coiled-coil region" evidence="11">
    <location>
        <begin position="117"/>
        <end position="219"/>
    </location>
</feature>
<dbReference type="PANTHER" id="PTHR23058:SF0">
    <property type="entry name" value="PEROXISOMAL MEMBRANE PROTEIN PEX14"/>
    <property type="match status" value="1"/>
</dbReference>
<dbReference type="Proteomes" id="UP000886653">
    <property type="component" value="Unassembled WGS sequence"/>
</dbReference>
<comment type="similarity">
    <text evidence="1 10">Belongs to the peroxin-14 family.</text>
</comment>
<evidence type="ECO:0000256" key="2">
    <source>
        <dbReference type="ARBA" id="ARBA00022448"/>
    </source>
</evidence>
<feature type="region of interest" description="Disordered" evidence="12">
    <location>
        <begin position="228"/>
        <end position="261"/>
    </location>
</feature>
<feature type="compositionally biased region" description="Low complexity" evidence="12">
    <location>
        <begin position="288"/>
        <end position="302"/>
    </location>
</feature>
<dbReference type="InterPro" id="IPR025655">
    <property type="entry name" value="PEX14"/>
</dbReference>
<dbReference type="Gene3D" id="1.10.10.10">
    <property type="entry name" value="Winged helix-like DNA-binding domain superfamily/Winged helix DNA-binding domain"/>
    <property type="match status" value="1"/>
</dbReference>
<dbReference type="EMBL" id="MU167255">
    <property type="protein sequence ID" value="KAG0146868.1"/>
    <property type="molecule type" value="Genomic_DNA"/>
</dbReference>
<evidence type="ECO:0000256" key="9">
    <source>
        <dbReference type="ARBA" id="ARBA00046271"/>
    </source>
</evidence>